<protein>
    <submittedName>
        <fullName evidence="4">AMP-dependent synthetase</fullName>
    </submittedName>
</protein>
<sequence>MNLASHLATLADEKGWSGRTAYRTGDVTVSYAELYAGSARFAGGLAARGVKAGDRVLLLLPDSVELVQAVLGTIRLGAVAIPVNTFIHETAIRRAVETAGAFLVIAEPGTPGLDQVAPVAPAQLACHEPKTGYFPAHADTPAFAFFTSGTTGTPRLCFHTHGDPEVYDQAIGSVVDLAPEDVTLSVSRMYFSYGFGNSILLPLLRGGSTVLSRERLTESAALELITRHRVSVLYGQPSFYARLLQHPFTAALRGLKLALVAGEPLPESVETTLRETLGARFLNIFGTTEIGHALIANTLSSHRDGTIGRILPPYRMRIVDRLRREVAAGVEGKLEVRGPTIAPGVPRGSDTPLRTPDDWYVTGDAATVDPDGFVRLHGRLDDIEIVGGQNVHPAEIEDLLVSHPAVRAAGVCSVRRESSTTSLRAHVELDEGAEPEQVIAEIGSLTQKHLSWYEIPEDIIVVESLPRTPVGKLDRRALRTLAAVR</sequence>
<keyword evidence="1" id="KW-0436">Ligase</keyword>
<dbReference type="EMBL" id="NMQU01000052">
    <property type="protein sequence ID" value="OXM49288.1"/>
    <property type="molecule type" value="Genomic_DNA"/>
</dbReference>
<dbReference type="Gene3D" id="3.30.300.30">
    <property type="match status" value="1"/>
</dbReference>
<dbReference type="SUPFAM" id="SSF56801">
    <property type="entry name" value="Acetyl-CoA synthetase-like"/>
    <property type="match status" value="1"/>
</dbReference>
<proteinExistence type="predicted"/>
<dbReference type="GO" id="GO:0044550">
    <property type="term" value="P:secondary metabolite biosynthetic process"/>
    <property type="evidence" value="ECO:0007669"/>
    <property type="project" value="TreeGrafter"/>
</dbReference>
<reference evidence="4 5" key="1">
    <citation type="submission" date="2017-07" db="EMBL/GenBank/DDBJ databases">
        <title>Amycolatopsis alba DSM 44262 Genome sequencing and assembly.</title>
        <authorList>
            <person name="Kaur N."/>
            <person name="Mayilraj S."/>
        </authorList>
    </citation>
    <scope>NUCLEOTIDE SEQUENCE [LARGE SCALE GENOMIC DNA]</scope>
    <source>
        <strain evidence="4 5">DSM 44262</strain>
    </source>
</reference>
<dbReference type="InterPro" id="IPR042099">
    <property type="entry name" value="ANL_N_sf"/>
</dbReference>
<evidence type="ECO:0000313" key="4">
    <source>
        <dbReference type="EMBL" id="OXM49288.1"/>
    </source>
</evidence>
<organism evidence="4 5">
    <name type="scientific">Amycolatopsis alba DSM 44262</name>
    <dbReference type="NCBI Taxonomy" id="1125972"/>
    <lineage>
        <taxon>Bacteria</taxon>
        <taxon>Bacillati</taxon>
        <taxon>Actinomycetota</taxon>
        <taxon>Actinomycetes</taxon>
        <taxon>Pseudonocardiales</taxon>
        <taxon>Pseudonocardiaceae</taxon>
        <taxon>Amycolatopsis</taxon>
    </lineage>
</organism>
<feature type="domain" description="AMP-dependent synthetase/ligase" evidence="2">
    <location>
        <begin position="15"/>
        <end position="344"/>
    </location>
</feature>
<dbReference type="Gene3D" id="3.40.50.12780">
    <property type="entry name" value="N-terminal domain of ligase-like"/>
    <property type="match status" value="1"/>
</dbReference>
<dbReference type="PANTHER" id="PTHR43352">
    <property type="entry name" value="ACETYL-COA SYNTHETASE"/>
    <property type="match status" value="1"/>
</dbReference>
<dbReference type="PANTHER" id="PTHR43352:SF1">
    <property type="entry name" value="ANTHRANILATE--COA LIGASE"/>
    <property type="match status" value="1"/>
</dbReference>
<evidence type="ECO:0000259" key="2">
    <source>
        <dbReference type="Pfam" id="PF00501"/>
    </source>
</evidence>
<evidence type="ECO:0000256" key="1">
    <source>
        <dbReference type="ARBA" id="ARBA00022598"/>
    </source>
</evidence>
<name>A0A229RRI7_AMYAL</name>
<evidence type="ECO:0000313" key="5">
    <source>
        <dbReference type="Proteomes" id="UP000215563"/>
    </source>
</evidence>
<dbReference type="Pfam" id="PF13193">
    <property type="entry name" value="AMP-binding_C"/>
    <property type="match status" value="1"/>
</dbReference>
<comment type="caution">
    <text evidence="4">The sequence shown here is derived from an EMBL/GenBank/DDBJ whole genome shotgun (WGS) entry which is preliminary data.</text>
</comment>
<dbReference type="InterPro" id="IPR025110">
    <property type="entry name" value="AMP-bd_C"/>
</dbReference>
<dbReference type="AlphaFoldDB" id="A0A229RRI7"/>
<dbReference type="Pfam" id="PF00501">
    <property type="entry name" value="AMP-binding"/>
    <property type="match status" value="1"/>
</dbReference>
<dbReference type="InterPro" id="IPR000873">
    <property type="entry name" value="AMP-dep_synth/lig_dom"/>
</dbReference>
<dbReference type="GO" id="GO:0016878">
    <property type="term" value="F:acid-thiol ligase activity"/>
    <property type="evidence" value="ECO:0007669"/>
    <property type="project" value="TreeGrafter"/>
</dbReference>
<gene>
    <name evidence="4" type="ORF">CFP75_19360</name>
</gene>
<feature type="domain" description="AMP-binding enzyme C-terminal" evidence="3">
    <location>
        <begin position="395"/>
        <end position="472"/>
    </location>
</feature>
<keyword evidence="5" id="KW-1185">Reference proteome</keyword>
<dbReference type="InterPro" id="IPR045851">
    <property type="entry name" value="AMP-bd_C_sf"/>
</dbReference>
<dbReference type="Proteomes" id="UP000215563">
    <property type="component" value="Unassembled WGS sequence"/>
</dbReference>
<accession>A0A229RRI7</accession>
<evidence type="ECO:0000259" key="3">
    <source>
        <dbReference type="Pfam" id="PF13193"/>
    </source>
</evidence>
<dbReference type="OrthoDB" id="9803968at2"/>
<dbReference type="RefSeq" id="WP_026467403.1">
    <property type="nucleotide sequence ID" value="NZ_KB913032.1"/>
</dbReference>